<feature type="transmembrane region" description="Helical" evidence="5">
    <location>
        <begin position="360"/>
        <end position="380"/>
    </location>
</feature>
<reference evidence="8" key="1">
    <citation type="submission" date="2017-02" db="EMBL/GenBank/DDBJ databases">
        <authorList>
            <person name="Varghese N."/>
            <person name="Submissions S."/>
        </authorList>
    </citation>
    <scope>NUCLEOTIDE SEQUENCE [LARGE SCALE GENOMIC DNA]</scope>
    <source>
        <strain evidence="8">DSM 24412</strain>
    </source>
</reference>
<evidence type="ECO:0000256" key="2">
    <source>
        <dbReference type="ARBA" id="ARBA00022692"/>
    </source>
</evidence>
<dbReference type="AlphaFoldDB" id="A0A1T5D742"/>
<proteinExistence type="predicted"/>
<dbReference type="PANTHER" id="PTHR23514">
    <property type="entry name" value="BYPASS OF STOP CODON PROTEIN 6"/>
    <property type="match status" value="1"/>
</dbReference>
<keyword evidence="8" id="KW-1185">Reference proteome</keyword>
<dbReference type="STRING" id="889453.SAMN03080601_01004"/>
<dbReference type="PROSITE" id="PS50850">
    <property type="entry name" value="MFS"/>
    <property type="match status" value="1"/>
</dbReference>
<keyword evidence="2 5" id="KW-0812">Transmembrane</keyword>
<sequence length="382" mass="41709">MVYMLSFTVFLRSRRYFAPAFLFFCFAMVFSTWVTYIPVIVDKLEISEGQLGVALFFASLGSFLMIPVSNRLIDVLGVGRQTFFGFIFYATSVYGMFLAPTYILLCIALFYFGLMSSVFVIALNSLLANVELKAGRNIMTGSHGFWSVGGIIGASSGGFLAGKIGMPILHLTVLLSILIAAQIMLRNAYYHIKGETPSSGKRRKFPVRPLLAVAIIGLILMASEGAIADWSALFLQREVELDKYMLGFGYALFSLGMTIGRFSGDDLSFKLGSWKLLRIAIGTSLLGFVLVLNVQPAITLAGFMVIGLGFSVIVPEIYRLASRIDGVKTSDGVSFIAAVSNVGFLIGPVFLGLIAEAYSLLISFFVLSLFVCFAFIISLFKK</sequence>
<feature type="transmembrane region" description="Helical" evidence="5">
    <location>
        <begin position="20"/>
        <end position="39"/>
    </location>
</feature>
<dbReference type="EMBL" id="FUYV01000004">
    <property type="protein sequence ID" value="SKB67417.1"/>
    <property type="molecule type" value="Genomic_DNA"/>
</dbReference>
<dbReference type="InterPro" id="IPR051788">
    <property type="entry name" value="MFS_Transporter"/>
</dbReference>
<dbReference type="InterPro" id="IPR011701">
    <property type="entry name" value="MFS"/>
</dbReference>
<evidence type="ECO:0000313" key="8">
    <source>
        <dbReference type="Proteomes" id="UP000191055"/>
    </source>
</evidence>
<gene>
    <name evidence="7" type="ORF">SAMN03080601_01004</name>
</gene>
<feature type="transmembrane region" description="Helical" evidence="5">
    <location>
        <begin position="300"/>
        <end position="321"/>
    </location>
</feature>
<accession>A0A1T5D742</accession>
<dbReference type="GO" id="GO:0016020">
    <property type="term" value="C:membrane"/>
    <property type="evidence" value="ECO:0007669"/>
    <property type="project" value="UniProtKB-SubCell"/>
</dbReference>
<dbReference type="InterPro" id="IPR020846">
    <property type="entry name" value="MFS_dom"/>
</dbReference>
<dbReference type="Proteomes" id="UP000191055">
    <property type="component" value="Unassembled WGS sequence"/>
</dbReference>
<feature type="transmembrane region" description="Helical" evidence="5">
    <location>
        <begin position="333"/>
        <end position="354"/>
    </location>
</feature>
<evidence type="ECO:0000259" key="6">
    <source>
        <dbReference type="PROSITE" id="PS50850"/>
    </source>
</evidence>
<dbReference type="SUPFAM" id="SSF103473">
    <property type="entry name" value="MFS general substrate transporter"/>
    <property type="match status" value="1"/>
</dbReference>
<dbReference type="Gene3D" id="1.20.1250.20">
    <property type="entry name" value="MFS general substrate transporter like domains"/>
    <property type="match status" value="2"/>
</dbReference>
<dbReference type="PANTHER" id="PTHR23514:SF13">
    <property type="entry name" value="INNER MEMBRANE PROTEIN YBJJ"/>
    <property type="match status" value="1"/>
</dbReference>
<feature type="transmembrane region" description="Helical" evidence="5">
    <location>
        <begin position="244"/>
        <end position="264"/>
    </location>
</feature>
<evidence type="ECO:0000256" key="1">
    <source>
        <dbReference type="ARBA" id="ARBA00004141"/>
    </source>
</evidence>
<keyword evidence="4 5" id="KW-0472">Membrane</keyword>
<feature type="transmembrane region" description="Helical" evidence="5">
    <location>
        <begin position="109"/>
        <end position="132"/>
    </location>
</feature>
<evidence type="ECO:0000256" key="5">
    <source>
        <dbReference type="SAM" id="Phobius"/>
    </source>
</evidence>
<dbReference type="Pfam" id="PF07690">
    <property type="entry name" value="MFS_1"/>
    <property type="match status" value="1"/>
</dbReference>
<feature type="domain" description="Major facilitator superfamily (MFS) profile" evidence="6">
    <location>
        <begin position="1"/>
        <end position="382"/>
    </location>
</feature>
<evidence type="ECO:0000313" key="7">
    <source>
        <dbReference type="EMBL" id="SKB67417.1"/>
    </source>
</evidence>
<feature type="transmembrane region" description="Helical" evidence="5">
    <location>
        <begin position="82"/>
        <end position="103"/>
    </location>
</feature>
<feature type="transmembrane region" description="Helical" evidence="5">
    <location>
        <begin position="51"/>
        <end position="70"/>
    </location>
</feature>
<feature type="transmembrane region" description="Helical" evidence="5">
    <location>
        <begin position="144"/>
        <end position="162"/>
    </location>
</feature>
<dbReference type="CDD" id="cd17393">
    <property type="entry name" value="MFS_MosC_like"/>
    <property type="match status" value="1"/>
</dbReference>
<name>A0A1T5D742_9BACT</name>
<comment type="subcellular location">
    <subcellularLocation>
        <location evidence="1">Membrane</location>
        <topology evidence="1">Multi-pass membrane protein</topology>
    </subcellularLocation>
</comment>
<organism evidence="7 8">
    <name type="scientific">Alkalitalea saponilacus</name>
    <dbReference type="NCBI Taxonomy" id="889453"/>
    <lineage>
        <taxon>Bacteria</taxon>
        <taxon>Pseudomonadati</taxon>
        <taxon>Bacteroidota</taxon>
        <taxon>Bacteroidia</taxon>
        <taxon>Marinilabiliales</taxon>
        <taxon>Marinilabiliaceae</taxon>
        <taxon>Alkalitalea</taxon>
    </lineage>
</organism>
<evidence type="ECO:0000256" key="4">
    <source>
        <dbReference type="ARBA" id="ARBA00023136"/>
    </source>
</evidence>
<dbReference type="GO" id="GO:0022857">
    <property type="term" value="F:transmembrane transporter activity"/>
    <property type="evidence" value="ECO:0007669"/>
    <property type="project" value="InterPro"/>
</dbReference>
<evidence type="ECO:0000256" key="3">
    <source>
        <dbReference type="ARBA" id="ARBA00022989"/>
    </source>
</evidence>
<keyword evidence="3 5" id="KW-1133">Transmembrane helix</keyword>
<feature type="transmembrane region" description="Helical" evidence="5">
    <location>
        <begin position="168"/>
        <end position="189"/>
    </location>
</feature>
<feature type="transmembrane region" description="Helical" evidence="5">
    <location>
        <begin position="276"/>
        <end position="294"/>
    </location>
</feature>
<protein>
    <submittedName>
        <fullName evidence="7">Fucose permease</fullName>
    </submittedName>
</protein>
<feature type="transmembrane region" description="Helical" evidence="5">
    <location>
        <begin position="210"/>
        <end position="232"/>
    </location>
</feature>
<dbReference type="InterPro" id="IPR036259">
    <property type="entry name" value="MFS_trans_sf"/>
</dbReference>